<proteinExistence type="predicted"/>
<keyword evidence="2" id="KW-1185">Reference proteome</keyword>
<dbReference type="AlphaFoldDB" id="A0AAP0NK25"/>
<protein>
    <recommendedName>
        <fullName evidence="3">Transposase</fullName>
    </recommendedName>
</protein>
<evidence type="ECO:0000313" key="2">
    <source>
        <dbReference type="Proteomes" id="UP001417504"/>
    </source>
</evidence>
<gene>
    <name evidence="1" type="ORF">Sjap_017180</name>
</gene>
<reference evidence="1 2" key="1">
    <citation type="submission" date="2024-01" db="EMBL/GenBank/DDBJ databases">
        <title>Genome assemblies of Stephania.</title>
        <authorList>
            <person name="Yang L."/>
        </authorList>
    </citation>
    <scope>NUCLEOTIDE SEQUENCE [LARGE SCALE GENOMIC DNA]</scope>
    <source>
        <strain evidence="1">QJT</strain>
        <tissue evidence="1">Leaf</tissue>
    </source>
</reference>
<name>A0AAP0NK25_9MAGN</name>
<evidence type="ECO:0000313" key="1">
    <source>
        <dbReference type="EMBL" id="KAK9109120.1"/>
    </source>
</evidence>
<evidence type="ECO:0008006" key="3">
    <source>
        <dbReference type="Google" id="ProtNLM"/>
    </source>
</evidence>
<organism evidence="1 2">
    <name type="scientific">Stephania japonica</name>
    <dbReference type="NCBI Taxonomy" id="461633"/>
    <lineage>
        <taxon>Eukaryota</taxon>
        <taxon>Viridiplantae</taxon>
        <taxon>Streptophyta</taxon>
        <taxon>Embryophyta</taxon>
        <taxon>Tracheophyta</taxon>
        <taxon>Spermatophyta</taxon>
        <taxon>Magnoliopsida</taxon>
        <taxon>Ranunculales</taxon>
        <taxon>Menispermaceae</taxon>
        <taxon>Menispermoideae</taxon>
        <taxon>Cissampelideae</taxon>
        <taxon>Stephania</taxon>
    </lineage>
</organism>
<dbReference type="EMBL" id="JBBNAE010000007">
    <property type="protein sequence ID" value="KAK9109120.1"/>
    <property type="molecule type" value="Genomic_DNA"/>
</dbReference>
<accession>A0AAP0NK25</accession>
<comment type="caution">
    <text evidence="1">The sequence shown here is derived from an EMBL/GenBank/DDBJ whole genome shotgun (WGS) entry which is preliminary data.</text>
</comment>
<sequence length="53" mass="6094">MFYLFKHSASIEWCWGRTKAIVKGLVARVRNMALTLKQFFTCLSRLMGVVPST</sequence>
<dbReference type="Proteomes" id="UP001417504">
    <property type="component" value="Unassembled WGS sequence"/>
</dbReference>